<dbReference type="Pfam" id="PF04851">
    <property type="entry name" value="ResIII"/>
    <property type="match status" value="1"/>
</dbReference>
<proteinExistence type="predicted"/>
<dbReference type="InterPro" id="IPR006935">
    <property type="entry name" value="Helicase/UvrB_N"/>
</dbReference>
<dbReference type="InterPro" id="IPR027417">
    <property type="entry name" value="P-loop_NTPase"/>
</dbReference>
<organism evidence="2">
    <name type="scientific">viral metagenome</name>
    <dbReference type="NCBI Taxonomy" id="1070528"/>
    <lineage>
        <taxon>unclassified sequences</taxon>
        <taxon>metagenomes</taxon>
        <taxon>organismal metagenomes</taxon>
    </lineage>
</organism>
<dbReference type="SMART" id="SM00487">
    <property type="entry name" value="DEXDc"/>
    <property type="match status" value="1"/>
</dbReference>
<reference evidence="2" key="1">
    <citation type="journal article" date="2020" name="Nature">
        <title>Giant virus diversity and host interactions through global metagenomics.</title>
        <authorList>
            <person name="Schulz F."/>
            <person name="Roux S."/>
            <person name="Paez-Espino D."/>
            <person name="Jungbluth S."/>
            <person name="Walsh D.A."/>
            <person name="Denef V.J."/>
            <person name="McMahon K.D."/>
            <person name="Konstantinidis K.T."/>
            <person name="Eloe-Fadrosh E.A."/>
            <person name="Kyrpides N.C."/>
            <person name="Woyke T."/>
        </authorList>
    </citation>
    <scope>NUCLEOTIDE SEQUENCE</scope>
    <source>
        <strain evidence="2">GVMAG-S-ERX555907-63</strain>
    </source>
</reference>
<dbReference type="GO" id="GO:0005524">
    <property type="term" value="F:ATP binding"/>
    <property type="evidence" value="ECO:0007669"/>
    <property type="project" value="InterPro"/>
</dbReference>
<dbReference type="GO" id="GO:0003677">
    <property type="term" value="F:DNA binding"/>
    <property type="evidence" value="ECO:0007669"/>
    <property type="project" value="InterPro"/>
</dbReference>
<evidence type="ECO:0000259" key="1">
    <source>
        <dbReference type="SMART" id="SM00487"/>
    </source>
</evidence>
<dbReference type="InterPro" id="IPR014001">
    <property type="entry name" value="Helicase_ATP-bd"/>
</dbReference>
<feature type="domain" description="Helicase ATP-binding" evidence="1">
    <location>
        <begin position="34"/>
        <end position="284"/>
    </location>
</feature>
<accession>A0A6C0KZ50</accession>
<name>A0A6C0KZ50_9ZZZZ</name>
<protein>
    <recommendedName>
        <fullName evidence="1">Helicase ATP-binding domain-containing protein</fullName>
    </recommendedName>
</protein>
<evidence type="ECO:0000313" key="2">
    <source>
        <dbReference type="EMBL" id="QHU22849.1"/>
    </source>
</evidence>
<dbReference type="GO" id="GO:0016787">
    <property type="term" value="F:hydrolase activity"/>
    <property type="evidence" value="ECO:0007669"/>
    <property type="project" value="InterPro"/>
</dbReference>
<sequence length="849" mass="98423">MKPKLKWSPLSSIHFSKNTESSIELAVKNTDKTENIKLLTHQKIVKAYMNPDTPFRGILLYHGLGSGKTLSAIGVSEGFKNDRKTVVFLPGQSLEDNFIHELEKCGNKHYIAPRKNWYFKDEANMTKQESEIIPEKILEQLNGGWFVNQNEKANFSKLKKSEQKQIKEQIRHKIAQQYQIIRYNGVSKEKLEDFKKNGLLDNKLVIVDEAHNVVSMITNYINDPTNTKTHIRGRLLYDLFMSAKNTRFIFLSGTPIINYPKELSVIFNILRGPITMFKYNIKLKNKNLDDFSEYLRNFPYIDYMNLTNTSIEVSQTPFGFSIKNGSIYKDDESPTNHMDWVKRLKSYVSNSNVSLDIQSVQTNVLHCFPSDKFNESFIEGLNLKNTEVFMRRISGLVSYYGDSHKYELQQHKIDEKKVFKKDGFPTVTINPIQKLEMSKTQYIKYEKERLKEVRNDAKKTARKMSKMFEDEGSELTTYRARSLAICNFTYPLSIEEDEKINPKNREKILEGLKTKFEVYSQSLKDSNISQTFYELSPKYWTIKERIEKVKGTSVVYSHLKNREGLSAMFTMLHRVGWKPLKISFDKKSKKWSISHGGNKTYILYGDKADENREYLRKIFNSEMSDIPPGLSELLPFQSNLYGEVVKTFFITSSGAEGITLKNVRQIHVVEHHWSEIRVDQVIGRVNRLNSHIALPENERTVEVYKYATVFGKLKVDELLSGDNGKTSDEAVINTALRKKIINDKLLQSLRGASIDCAYHKIPNCYQLDNNSYHPDFDKHIKDSKINIAPQIKLSSIKLPAKSWIPKKFHNLEILYDKLTNTVYDKESVKIGRPKEIAMMIKKEKAFMPI</sequence>
<dbReference type="Gene3D" id="3.40.50.300">
    <property type="entry name" value="P-loop containing nucleotide triphosphate hydrolases"/>
    <property type="match status" value="2"/>
</dbReference>
<dbReference type="SUPFAM" id="SSF52540">
    <property type="entry name" value="P-loop containing nucleoside triphosphate hydrolases"/>
    <property type="match status" value="2"/>
</dbReference>
<dbReference type="EMBL" id="MN741018">
    <property type="protein sequence ID" value="QHU22849.1"/>
    <property type="molecule type" value="Genomic_DNA"/>
</dbReference>
<dbReference type="AlphaFoldDB" id="A0A6C0KZ50"/>